<dbReference type="InterPro" id="IPR010995">
    <property type="entry name" value="DNA_repair_Rad51/TF_NusA_a-hlx"/>
</dbReference>
<dbReference type="SUPFAM" id="SSF47794">
    <property type="entry name" value="Rad51 N-terminal domain-like"/>
    <property type="match status" value="1"/>
</dbReference>
<proteinExistence type="predicted"/>
<dbReference type="GO" id="GO:0000166">
    <property type="term" value="F:nucleotide binding"/>
    <property type="evidence" value="ECO:0007669"/>
    <property type="project" value="InterPro"/>
</dbReference>
<feature type="region of interest" description="Disordered" evidence="1">
    <location>
        <begin position="183"/>
        <end position="240"/>
    </location>
</feature>
<organism evidence="2 3">
    <name type="scientific">Yoonia sediminilitoris</name>
    <dbReference type="NCBI Taxonomy" id="1286148"/>
    <lineage>
        <taxon>Bacteria</taxon>
        <taxon>Pseudomonadati</taxon>
        <taxon>Pseudomonadota</taxon>
        <taxon>Alphaproteobacteria</taxon>
        <taxon>Rhodobacterales</taxon>
        <taxon>Paracoccaceae</taxon>
        <taxon>Yoonia</taxon>
    </lineage>
</organism>
<feature type="region of interest" description="Disordered" evidence="1">
    <location>
        <begin position="132"/>
        <end position="152"/>
    </location>
</feature>
<comment type="caution">
    <text evidence="2">The sequence shown here is derived from an EMBL/GenBank/DDBJ whole genome shotgun (WGS) entry which is preliminary data.</text>
</comment>
<dbReference type="Proteomes" id="UP000244523">
    <property type="component" value="Unassembled WGS sequence"/>
</dbReference>
<dbReference type="EMBL" id="QBUD01000017">
    <property type="protein sequence ID" value="PUB10658.1"/>
    <property type="molecule type" value="Genomic_DNA"/>
</dbReference>
<dbReference type="RefSeq" id="WP_108388464.1">
    <property type="nucleotide sequence ID" value="NZ_QBUD01000017.1"/>
</dbReference>
<protein>
    <submittedName>
        <fullName evidence="2">Uncharacterized protein</fullName>
    </submittedName>
</protein>
<evidence type="ECO:0000313" key="2">
    <source>
        <dbReference type="EMBL" id="PUB10658.1"/>
    </source>
</evidence>
<accession>A0A2T6K7F7</accession>
<sequence length="308" mass="32631">MSEQNYRSKARSVRDEARATLAALRQERIDKRRIGKIARSTHTVTDPPDGSLDDATDLNAVEGFANAHMRPAKRNATTKPDVAFYPEQDDGARQACDQKNVAPHPLTDLGDEIDIAFEGGAEPFIIKEGFSGKDIAPETEPPGCGTEGSGGRAAEVLLPADDTAQQEADTAHDTGHVVLVESDAGNGDATGYDENPDSVSDQHRKGYPDSSGADAVVGRDAGDQTPEQGESRGEQETVSEQASTNLYQLPGAGAGLIWMLSECGIHSLEDLAQTDVASLTKCLGLVGQILDVKVWVEFAQSKEVSSGA</sequence>
<reference evidence="2 3" key="1">
    <citation type="submission" date="2018-04" db="EMBL/GenBank/DDBJ databases">
        <title>Genomic Encyclopedia of Archaeal and Bacterial Type Strains, Phase II (KMG-II): from individual species to whole genera.</title>
        <authorList>
            <person name="Goeker M."/>
        </authorList>
    </citation>
    <scope>NUCLEOTIDE SEQUENCE [LARGE SCALE GENOMIC DNA]</scope>
    <source>
        <strain evidence="2 3">DSM 29955</strain>
    </source>
</reference>
<evidence type="ECO:0000256" key="1">
    <source>
        <dbReference type="SAM" id="MobiDB-lite"/>
    </source>
</evidence>
<dbReference type="AlphaFoldDB" id="A0A2T6K7F7"/>
<evidence type="ECO:0000313" key="3">
    <source>
        <dbReference type="Proteomes" id="UP000244523"/>
    </source>
</evidence>
<dbReference type="OrthoDB" id="7874352at2"/>
<name>A0A2T6K7F7_9RHOB</name>
<keyword evidence="3" id="KW-1185">Reference proteome</keyword>
<gene>
    <name evidence="2" type="ORF">C8N45_1171</name>
</gene>